<dbReference type="PANTHER" id="PTHR22804:SF6">
    <property type="entry name" value="VERSICAN CORE PROTEIN"/>
    <property type="match status" value="1"/>
</dbReference>
<dbReference type="GO" id="GO:0072534">
    <property type="term" value="C:perineuronal net"/>
    <property type="evidence" value="ECO:0007669"/>
    <property type="project" value="TreeGrafter"/>
</dbReference>
<dbReference type="FunFam" id="2.10.70.10:FF:000003">
    <property type="entry name" value="Versican core protein"/>
    <property type="match status" value="1"/>
</dbReference>
<evidence type="ECO:0000313" key="20">
    <source>
        <dbReference type="Ensembl" id="ENSXMAP00000016213.2"/>
    </source>
</evidence>
<dbReference type="PROSITE" id="PS01241">
    <property type="entry name" value="LINK_1"/>
    <property type="match status" value="2"/>
</dbReference>
<feature type="disulfide bond" evidence="12">
    <location>
        <begin position="704"/>
        <end position="747"/>
    </location>
</feature>
<dbReference type="InterPro" id="IPR016186">
    <property type="entry name" value="C-type_lectin-like/link_sf"/>
</dbReference>
<keyword evidence="8" id="KW-0654">Proteoglycan</keyword>
<feature type="signal peptide" evidence="15">
    <location>
        <begin position="1"/>
        <end position="20"/>
    </location>
</feature>
<feature type="compositionally biased region" description="Basic and acidic residues" evidence="14">
    <location>
        <begin position="382"/>
        <end position="392"/>
    </location>
</feature>
<feature type="domain" description="C-type lectin" evidence="16">
    <location>
        <begin position="584"/>
        <end position="698"/>
    </location>
</feature>
<evidence type="ECO:0000256" key="3">
    <source>
        <dbReference type="ARBA" id="ARBA00022530"/>
    </source>
</evidence>
<dbReference type="GO" id="GO:0005540">
    <property type="term" value="F:hyaluronic acid binding"/>
    <property type="evidence" value="ECO:0007669"/>
    <property type="project" value="InterPro"/>
</dbReference>
<dbReference type="AlphaFoldDB" id="M4AP18"/>
<dbReference type="HOGENOM" id="CLU_000303_0_1_1"/>
<feature type="disulfide bond" evidence="12">
    <location>
        <begin position="733"/>
        <end position="760"/>
    </location>
</feature>
<dbReference type="SMART" id="SM00445">
    <property type="entry name" value="LINK"/>
    <property type="match status" value="2"/>
</dbReference>
<evidence type="ECO:0000256" key="1">
    <source>
        <dbReference type="ARBA" id="ARBA00004498"/>
    </source>
</evidence>
<feature type="region of interest" description="Disordered" evidence="14">
    <location>
        <begin position="382"/>
        <end position="408"/>
    </location>
</feature>
<sequence>MEMMGHIVTHLLCLVCLCSAHPQPVRIPGSMHVAGSLGSNVELPCNIPMMPASPSGPSATSTQGPLPDEKVRVQWVKLEKDKPVLVAQEGQIRVYYEFVGRVSVPSDPSSVGHASLTIKRLRVTDAGPYLCKVTQGLEEKQNVVHLSVSGVVFHYRANSSRYSLDFRKAKEACMSVNASMATADQLTAAFQDGFDQCDAGWLSDYTVRYPITQPRPGCEGDLLRRPGVRTYGRRDPTERYDVYCFVDELQGEVFYPSSITEKITWQEAKAECEKHDAVLASPGQLFAAWRAGLSRCDYGWLSDGSVRYPMNIPLPQCGGGLLGVRTLYKYTNQTGFPETTDKYGAFCFKAKIPETTVSSPMSPAASQPDSSASGLYVLTSAHPDRSELRGRTPEPGTVSPLSVTSPHILDMPSPSTTMDELDILNFQQPDLLESVPNRGDVLPHQLPPLPTSRNQLSLLDTPQPDGSGEPVRADLSSNVGVGGEVKPESILTLRLTGEFTTSLPKAVPSKPGPLLIEPEVGQQPAVVFKDEVRQGPTTELELKPNGEAVLSGDSSDKPLHILVVNVLRGNQSDTEVCGFGWAKFQSHCYKYFKHRRTWDAAERECRLHGGHLTSILSREEQIFVNRLGSDYQWIGLNDRMFERDFRWTDGNPMQYDNWRPNQPDSFFQSGEDCVVMIWHEGGQWNDVPCNYHLTFTCKKGTVACSQPPLVKHAEVFGAKKPRYEINSLVRYHCKKGFIQRHTPTVRCCASGQWETPKITCMSPATYHQSMIVEHYGNKREEQKRNHVHHTNGQQKASQTQEQEQSSGILQSLWSPFQAQVQQLFRQKKHANQGDQPSH</sequence>
<dbReference type="Gene3D" id="3.10.100.10">
    <property type="entry name" value="Mannose-Binding Protein A, subunit A"/>
    <property type="match status" value="3"/>
</dbReference>
<dbReference type="InterPro" id="IPR007110">
    <property type="entry name" value="Ig-like_dom"/>
</dbReference>
<evidence type="ECO:0000256" key="11">
    <source>
        <dbReference type="ARBA" id="ARBA00023319"/>
    </source>
</evidence>
<dbReference type="GO" id="GO:0045202">
    <property type="term" value="C:synapse"/>
    <property type="evidence" value="ECO:0007669"/>
    <property type="project" value="TreeGrafter"/>
</dbReference>
<evidence type="ECO:0000259" key="17">
    <source>
        <dbReference type="PROSITE" id="PS50835"/>
    </source>
</evidence>
<dbReference type="InterPro" id="IPR000436">
    <property type="entry name" value="Sushi_SCR_CCP_dom"/>
</dbReference>
<dbReference type="SMART" id="SM00034">
    <property type="entry name" value="CLECT"/>
    <property type="match status" value="1"/>
</dbReference>
<feature type="domain" description="Link" evidence="19">
    <location>
        <begin position="252"/>
        <end position="349"/>
    </location>
</feature>
<keyword evidence="21" id="KW-1185">Reference proteome</keyword>
<evidence type="ECO:0000313" key="21">
    <source>
        <dbReference type="Proteomes" id="UP000002852"/>
    </source>
</evidence>
<dbReference type="CDD" id="cd03520">
    <property type="entry name" value="Link_domain_CSPGs_modules_2_4"/>
    <property type="match status" value="1"/>
</dbReference>
<evidence type="ECO:0000256" key="2">
    <source>
        <dbReference type="ARBA" id="ARBA00022525"/>
    </source>
</evidence>
<dbReference type="OMA" id="CAVNICA"/>
<evidence type="ECO:0000256" key="13">
    <source>
        <dbReference type="PROSITE-ProRule" id="PRU00323"/>
    </source>
</evidence>
<evidence type="ECO:0000256" key="4">
    <source>
        <dbReference type="ARBA" id="ARBA00022536"/>
    </source>
</evidence>
<reference evidence="20" key="4">
    <citation type="submission" date="2025-09" db="UniProtKB">
        <authorList>
            <consortium name="Ensembl"/>
        </authorList>
    </citation>
    <scope>IDENTIFICATION</scope>
    <source>
        <strain evidence="20">JP 163 A</strain>
    </source>
</reference>
<keyword evidence="5 15" id="KW-0732">Signal</keyword>
<dbReference type="InterPro" id="IPR035976">
    <property type="entry name" value="Sushi/SCR/CCP_sf"/>
</dbReference>
<feature type="domain" description="Sushi" evidence="18">
    <location>
        <begin position="702"/>
        <end position="762"/>
    </location>
</feature>
<dbReference type="InterPro" id="IPR001304">
    <property type="entry name" value="C-type_lectin-like"/>
</dbReference>
<keyword evidence="7" id="KW-0106">Calcium</keyword>
<reference evidence="21" key="2">
    <citation type="journal article" date="2013" name="Nat. Genet.">
        <title>The genome of the platyfish, Xiphophorus maculatus, provides insights into evolutionary adaptation and several complex traits.</title>
        <authorList>
            <person name="Schartl M."/>
            <person name="Walter R.B."/>
            <person name="Shen Y."/>
            <person name="Garcia T."/>
            <person name="Catchen J."/>
            <person name="Amores A."/>
            <person name="Braasch I."/>
            <person name="Chalopin D."/>
            <person name="Volff J.N."/>
            <person name="Lesch K.P."/>
            <person name="Bisazza A."/>
            <person name="Minx P."/>
            <person name="Hillier L."/>
            <person name="Wilson R.K."/>
            <person name="Fuerstenberg S."/>
            <person name="Boore J."/>
            <person name="Searle S."/>
            <person name="Postlethwait J.H."/>
            <person name="Warren W.C."/>
        </authorList>
    </citation>
    <scope>NUCLEOTIDE SEQUENCE [LARGE SCALE GENOMIC DNA]</scope>
    <source>
        <strain evidence="21">JP 163 A</strain>
    </source>
</reference>
<evidence type="ECO:0000256" key="9">
    <source>
        <dbReference type="ARBA" id="ARBA00023157"/>
    </source>
</evidence>
<feature type="chain" id="PRO_5017188194" evidence="15">
    <location>
        <begin position="21"/>
        <end position="838"/>
    </location>
</feature>
<evidence type="ECO:0000256" key="12">
    <source>
        <dbReference type="PROSITE-ProRule" id="PRU00302"/>
    </source>
</evidence>
<dbReference type="InterPro" id="IPR003599">
    <property type="entry name" value="Ig_sub"/>
</dbReference>
<evidence type="ECO:0000256" key="15">
    <source>
        <dbReference type="SAM" id="SignalP"/>
    </source>
</evidence>
<dbReference type="Gene3D" id="2.60.40.10">
    <property type="entry name" value="Immunoglobulins"/>
    <property type="match status" value="1"/>
</dbReference>
<dbReference type="eggNOG" id="ENOG502RVYQ">
    <property type="taxonomic scope" value="Eukaryota"/>
</dbReference>
<dbReference type="SUPFAM" id="SSF57535">
    <property type="entry name" value="Complement control module/SCR domain"/>
    <property type="match status" value="1"/>
</dbReference>
<keyword evidence="6" id="KW-0677">Repeat</keyword>
<dbReference type="Pfam" id="PF07686">
    <property type="entry name" value="V-set"/>
    <property type="match status" value="1"/>
</dbReference>
<feature type="disulfide bond" evidence="13">
    <location>
        <begin position="197"/>
        <end position="218"/>
    </location>
</feature>
<keyword evidence="12" id="KW-0768">Sushi</keyword>
<reference evidence="21" key="1">
    <citation type="submission" date="2012-01" db="EMBL/GenBank/DDBJ databases">
        <authorList>
            <person name="Walter R."/>
            <person name="Schartl M."/>
            <person name="Warren W."/>
        </authorList>
    </citation>
    <scope>NUCLEOTIDE SEQUENCE [LARGE SCALE GENOMIC DNA]</scope>
    <source>
        <strain evidence="21">JP 163 A</strain>
    </source>
</reference>
<feature type="compositionally biased region" description="Low complexity" evidence="14">
    <location>
        <begin position="793"/>
        <end position="806"/>
    </location>
</feature>
<dbReference type="Ensembl" id="ENSXMAT00000016237.2">
    <property type="protein sequence ID" value="ENSXMAP00000016213.2"/>
    <property type="gene ID" value="ENSXMAG00000016173.2"/>
</dbReference>
<dbReference type="PROSITE" id="PS50963">
    <property type="entry name" value="LINK_2"/>
    <property type="match status" value="2"/>
</dbReference>
<evidence type="ECO:0000259" key="16">
    <source>
        <dbReference type="PROSITE" id="PS50041"/>
    </source>
</evidence>
<dbReference type="CDD" id="cd03588">
    <property type="entry name" value="CLECT_CSPGs"/>
    <property type="match status" value="1"/>
</dbReference>
<dbReference type="PRINTS" id="PR01265">
    <property type="entry name" value="LINKMODULE"/>
</dbReference>
<dbReference type="CDD" id="cd03517">
    <property type="entry name" value="Link_domain_CSPGs_modules_1_3"/>
    <property type="match status" value="1"/>
</dbReference>
<dbReference type="SUPFAM" id="SSF48726">
    <property type="entry name" value="Immunoglobulin"/>
    <property type="match status" value="1"/>
</dbReference>
<dbReference type="PROSITE" id="PS50923">
    <property type="entry name" value="SUSHI"/>
    <property type="match status" value="1"/>
</dbReference>
<dbReference type="GO" id="GO:0002052">
    <property type="term" value="P:positive regulation of neuroblast proliferation"/>
    <property type="evidence" value="ECO:0007669"/>
    <property type="project" value="TreeGrafter"/>
</dbReference>
<keyword evidence="10" id="KW-0325">Glycoprotein</keyword>
<evidence type="ECO:0000256" key="8">
    <source>
        <dbReference type="ARBA" id="ARBA00022974"/>
    </source>
</evidence>
<organism evidence="20 21">
    <name type="scientific">Xiphophorus maculatus</name>
    <name type="common">Southern platyfish</name>
    <name type="synonym">Platypoecilus maculatus</name>
    <dbReference type="NCBI Taxonomy" id="8083"/>
    <lineage>
        <taxon>Eukaryota</taxon>
        <taxon>Metazoa</taxon>
        <taxon>Chordata</taxon>
        <taxon>Craniata</taxon>
        <taxon>Vertebrata</taxon>
        <taxon>Euteleostomi</taxon>
        <taxon>Actinopterygii</taxon>
        <taxon>Neopterygii</taxon>
        <taxon>Teleostei</taxon>
        <taxon>Neoteleostei</taxon>
        <taxon>Acanthomorphata</taxon>
        <taxon>Ovalentaria</taxon>
        <taxon>Atherinomorphae</taxon>
        <taxon>Cyprinodontiformes</taxon>
        <taxon>Poeciliidae</taxon>
        <taxon>Poeciliinae</taxon>
        <taxon>Xiphophorus</taxon>
    </lineage>
</organism>
<feature type="disulfide bond" evidence="13">
    <location>
        <begin position="296"/>
        <end position="317"/>
    </location>
</feature>
<name>M4AP18_XIPMA</name>
<evidence type="ECO:0000259" key="19">
    <source>
        <dbReference type="PROSITE" id="PS50963"/>
    </source>
</evidence>
<dbReference type="PROSITE" id="PS50835">
    <property type="entry name" value="IG_LIKE"/>
    <property type="match status" value="1"/>
</dbReference>
<dbReference type="InterPro" id="IPR018378">
    <property type="entry name" value="C-type_lectin_CS"/>
</dbReference>
<dbReference type="GO" id="GO:0007417">
    <property type="term" value="P:central nervous system development"/>
    <property type="evidence" value="ECO:0007669"/>
    <property type="project" value="TreeGrafter"/>
</dbReference>
<dbReference type="FunFam" id="3.10.100.10:FF:000011">
    <property type="entry name" value="Aggrecan core protein"/>
    <property type="match status" value="1"/>
</dbReference>
<dbReference type="PROSITE" id="PS50041">
    <property type="entry name" value="C_TYPE_LECTIN_2"/>
    <property type="match status" value="1"/>
</dbReference>
<keyword evidence="9 12" id="KW-1015">Disulfide bond</keyword>
<evidence type="ECO:0000256" key="10">
    <source>
        <dbReference type="ARBA" id="ARBA00023180"/>
    </source>
</evidence>
<dbReference type="SUPFAM" id="SSF56436">
    <property type="entry name" value="C-type lectin-like"/>
    <property type="match status" value="3"/>
</dbReference>
<dbReference type="Pfam" id="PF00084">
    <property type="entry name" value="Sushi"/>
    <property type="match status" value="1"/>
</dbReference>
<dbReference type="Pfam" id="PF00193">
    <property type="entry name" value="Xlink"/>
    <property type="match status" value="2"/>
</dbReference>
<feature type="compositionally biased region" description="Polar residues" evidence="14">
    <location>
        <begin position="451"/>
        <end position="460"/>
    </location>
</feature>
<dbReference type="InterPro" id="IPR036179">
    <property type="entry name" value="Ig-like_dom_sf"/>
</dbReference>
<keyword evidence="3" id="KW-0272">Extracellular matrix</keyword>
<reference evidence="20" key="3">
    <citation type="submission" date="2025-08" db="UniProtKB">
        <authorList>
            <consortium name="Ensembl"/>
        </authorList>
    </citation>
    <scope>IDENTIFICATION</scope>
    <source>
        <strain evidence="20">JP 163 A</strain>
    </source>
</reference>
<dbReference type="InterPro" id="IPR000538">
    <property type="entry name" value="Link_dom"/>
</dbReference>
<dbReference type="GO" id="GO:0010001">
    <property type="term" value="P:glial cell differentiation"/>
    <property type="evidence" value="ECO:0007669"/>
    <property type="project" value="TreeGrafter"/>
</dbReference>
<feature type="region of interest" description="Disordered" evidence="14">
    <location>
        <begin position="434"/>
        <end position="480"/>
    </location>
</feature>
<dbReference type="GO" id="GO:0005615">
    <property type="term" value="C:extracellular space"/>
    <property type="evidence" value="ECO:0007669"/>
    <property type="project" value="TreeGrafter"/>
</dbReference>
<evidence type="ECO:0000256" key="14">
    <source>
        <dbReference type="SAM" id="MobiDB-lite"/>
    </source>
</evidence>
<dbReference type="PANTHER" id="PTHR22804">
    <property type="entry name" value="AGGRECAN/VERSICAN PROTEOGLYCAN"/>
    <property type="match status" value="1"/>
</dbReference>
<dbReference type="InParanoid" id="M4AP18"/>
<dbReference type="FunFam" id="3.10.100.10:FF:000003">
    <property type="entry name" value="Versican core protein"/>
    <property type="match status" value="1"/>
</dbReference>
<evidence type="ECO:0000256" key="6">
    <source>
        <dbReference type="ARBA" id="ARBA00022737"/>
    </source>
</evidence>
<dbReference type="GO" id="GO:0007155">
    <property type="term" value="P:cell adhesion"/>
    <property type="evidence" value="ECO:0007669"/>
    <property type="project" value="InterPro"/>
</dbReference>
<keyword evidence="11" id="KW-0393">Immunoglobulin domain</keyword>
<feature type="domain" description="Link" evidence="19">
    <location>
        <begin position="151"/>
        <end position="246"/>
    </location>
</feature>
<proteinExistence type="predicted"/>
<keyword evidence="4" id="KW-0245">EGF-like domain</keyword>
<dbReference type="Pfam" id="PF00059">
    <property type="entry name" value="Lectin_C"/>
    <property type="match status" value="1"/>
</dbReference>
<evidence type="ECO:0000256" key="5">
    <source>
        <dbReference type="ARBA" id="ARBA00022729"/>
    </source>
</evidence>
<comment type="caution">
    <text evidence="13">Lacks conserved residue(s) required for the propagation of feature annotation.</text>
</comment>
<dbReference type="GO" id="GO:0001501">
    <property type="term" value="P:skeletal system development"/>
    <property type="evidence" value="ECO:0007669"/>
    <property type="project" value="TreeGrafter"/>
</dbReference>
<accession>M4AP18</accession>
<dbReference type="InterPro" id="IPR033987">
    <property type="entry name" value="CSPG_CTLD"/>
</dbReference>
<keyword evidence="2" id="KW-0964">Secreted</keyword>
<dbReference type="GeneTree" id="ENSGT00940000157343"/>
<dbReference type="InterPro" id="IPR013783">
    <property type="entry name" value="Ig-like_fold"/>
</dbReference>
<feature type="domain" description="Ig-like" evidence="17">
    <location>
        <begin position="22"/>
        <end position="149"/>
    </location>
</feature>
<dbReference type="Gene3D" id="2.10.70.10">
    <property type="entry name" value="Complement Module, domain 1"/>
    <property type="match status" value="1"/>
</dbReference>
<dbReference type="InterPro" id="IPR016187">
    <property type="entry name" value="CTDL_fold"/>
</dbReference>
<dbReference type="SMART" id="SM00032">
    <property type="entry name" value="CCP"/>
    <property type="match status" value="1"/>
</dbReference>
<comment type="subcellular location">
    <subcellularLocation>
        <location evidence="1">Secreted</location>
        <location evidence="1">Extracellular space</location>
        <location evidence="1">Extracellular matrix</location>
    </subcellularLocation>
</comment>
<dbReference type="PROSITE" id="PS00615">
    <property type="entry name" value="C_TYPE_LECTIN_1"/>
    <property type="match status" value="1"/>
</dbReference>
<dbReference type="CDD" id="cd00033">
    <property type="entry name" value="CCP"/>
    <property type="match status" value="1"/>
</dbReference>
<dbReference type="STRING" id="8083.ENSXMAP00000016213"/>
<dbReference type="SMART" id="SM00409">
    <property type="entry name" value="IG"/>
    <property type="match status" value="1"/>
</dbReference>
<evidence type="ECO:0000259" key="18">
    <source>
        <dbReference type="PROSITE" id="PS50923"/>
    </source>
</evidence>
<dbReference type="Proteomes" id="UP000002852">
    <property type="component" value="Unassembled WGS sequence"/>
</dbReference>
<feature type="region of interest" description="Disordered" evidence="14">
    <location>
        <begin position="780"/>
        <end position="808"/>
    </location>
</feature>
<dbReference type="FunFam" id="3.10.100.10:FF:000002">
    <property type="entry name" value="Hyaluronan proteoglycan link protein 1"/>
    <property type="match status" value="1"/>
</dbReference>
<dbReference type="InterPro" id="IPR013106">
    <property type="entry name" value="Ig_V-set"/>
</dbReference>
<evidence type="ECO:0000256" key="7">
    <source>
        <dbReference type="ARBA" id="ARBA00022837"/>
    </source>
</evidence>
<dbReference type="InterPro" id="IPR050691">
    <property type="entry name" value="Hyaluronan_bind_Proteoglycan"/>
</dbReference>
<protein>
    <submittedName>
        <fullName evidence="20">Versican core protein-like</fullName>
    </submittedName>
</protein>